<dbReference type="EMBL" id="SLZU01000030">
    <property type="protein sequence ID" value="TCS55624.1"/>
    <property type="molecule type" value="Genomic_DNA"/>
</dbReference>
<gene>
    <name evidence="6" type="ORF">EDD52_13027</name>
</gene>
<accession>A0A4R3IX15</accession>
<dbReference type="GO" id="GO:0016491">
    <property type="term" value="F:oxidoreductase activity"/>
    <property type="evidence" value="ECO:0007669"/>
    <property type="project" value="UniProtKB-KW"/>
</dbReference>
<sequence>MPHYQPSQGSERYWDIPEFGAFDVVVLGGGPAGIAAATTAAEAGHTTLLIERLGFCGGAAVSGMSGTICGLYMTVADPFVAQPQQIIFGFAERFRAALDAEGGLTAPQIYGKTWVTTHDCAKYKKVSTDLLRGAGVQLLYHTEMVDVVTEDDALTGLVLHTRSGFTRVAAKRVIDASGDGDAVFRMGLGTTKGNNGVIQNPSMMFKIGNVDRERYLGYWGENTISPPKVVEKLERRDELLRKKVWLFPTVNPGEILVNGTKITGFDGRDLDVTDPVDHSEAEQFSIYQARAFFDFLKEEIPGCEDAYFIDYAQEVGVRQTRSIEGVKRLMNDDVVNTRKATDSIAKSSWPIELHYGAKPKTEWLVDDYYDVPFATLVPKEGRNVIVAGRCLSAEHEALASCRVTAQCFEYGRAAALAANMSIREGMAFQAIDGVEISNLMKAAE</sequence>
<reference evidence="6 7" key="1">
    <citation type="submission" date="2019-03" db="EMBL/GenBank/DDBJ databases">
        <title>Genomic Encyclopedia of Type Strains, Phase IV (KMG-IV): sequencing the most valuable type-strain genomes for metagenomic binning, comparative biology and taxonomic classification.</title>
        <authorList>
            <person name="Goeker M."/>
        </authorList>
    </citation>
    <scope>NUCLEOTIDE SEQUENCE [LARGE SCALE GENOMIC DNA]</scope>
    <source>
        <strain evidence="6 7">DSM 104836</strain>
    </source>
</reference>
<keyword evidence="5" id="KW-0411">Iron-sulfur</keyword>
<evidence type="ECO:0000256" key="4">
    <source>
        <dbReference type="ARBA" id="ARBA00023004"/>
    </source>
</evidence>
<comment type="caution">
    <text evidence="6">The sequence shown here is derived from an EMBL/GenBank/DDBJ whole genome shotgun (WGS) entry which is preliminary data.</text>
</comment>
<keyword evidence="1" id="KW-0004">4Fe-4S</keyword>
<dbReference type="Pfam" id="PF12831">
    <property type="entry name" value="FAD_oxidored"/>
    <property type="match status" value="1"/>
</dbReference>
<evidence type="ECO:0000256" key="2">
    <source>
        <dbReference type="ARBA" id="ARBA00022723"/>
    </source>
</evidence>
<dbReference type="RefSeq" id="WP_132248681.1">
    <property type="nucleotide sequence ID" value="NZ_SLZU01000030.1"/>
</dbReference>
<evidence type="ECO:0000256" key="5">
    <source>
        <dbReference type="ARBA" id="ARBA00023014"/>
    </source>
</evidence>
<organism evidence="6 7">
    <name type="scientific">Primorskyibacter sedentarius</name>
    <dbReference type="NCBI Taxonomy" id="745311"/>
    <lineage>
        <taxon>Bacteria</taxon>
        <taxon>Pseudomonadati</taxon>
        <taxon>Pseudomonadota</taxon>
        <taxon>Alphaproteobacteria</taxon>
        <taxon>Rhodobacterales</taxon>
        <taxon>Roseobacteraceae</taxon>
        <taxon>Primorskyibacter</taxon>
    </lineage>
</organism>
<keyword evidence="4" id="KW-0408">Iron</keyword>
<evidence type="ECO:0000313" key="7">
    <source>
        <dbReference type="Proteomes" id="UP000295696"/>
    </source>
</evidence>
<dbReference type="OrthoDB" id="9777740at2"/>
<evidence type="ECO:0000313" key="6">
    <source>
        <dbReference type="EMBL" id="TCS55624.1"/>
    </source>
</evidence>
<dbReference type="InterPro" id="IPR039650">
    <property type="entry name" value="HdrA-like"/>
</dbReference>
<keyword evidence="3" id="KW-0560">Oxidoreductase</keyword>
<dbReference type="Proteomes" id="UP000295696">
    <property type="component" value="Unassembled WGS sequence"/>
</dbReference>
<dbReference type="PANTHER" id="PTHR43498">
    <property type="entry name" value="FERREDOXIN:COB-COM HETERODISULFIDE REDUCTASE SUBUNIT A"/>
    <property type="match status" value="1"/>
</dbReference>
<dbReference type="GO" id="GO:0051539">
    <property type="term" value="F:4 iron, 4 sulfur cluster binding"/>
    <property type="evidence" value="ECO:0007669"/>
    <property type="project" value="UniProtKB-KW"/>
</dbReference>
<keyword evidence="2" id="KW-0479">Metal-binding</keyword>
<dbReference type="GO" id="GO:0046872">
    <property type="term" value="F:metal ion binding"/>
    <property type="evidence" value="ECO:0007669"/>
    <property type="project" value="UniProtKB-KW"/>
</dbReference>
<dbReference type="SUPFAM" id="SSF51905">
    <property type="entry name" value="FAD/NAD(P)-binding domain"/>
    <property type="match status" value="1"/>
</dbReference>
<protein>
    <submittedName>
        <fullName evidence="6">FAD dependent oxidoreductase</fullName>
    </submittedName>
</protein>
<name>A0A4R3IX15_9RHOB</name>
<dbReference type="Gene3D" id="3.50.50.60">
    <property type="entry name" value="FAD/NAD(P)-binding domain"/>
    <property type="match status" value="1"/>
</dbReference>
<dbReference type="PANTHER" id="PTHR43498:SF1">
    <property type="entry name" value="COB--COM HETERODISULFIDE REDUCTASE IRON-SULFUR SUBUNIT A"/>
    <property type="match status" value="1"/>
</dbReference>
<keyword evidence="7" id="KW-1185">Reference proteome</keyword>
<evidence type="ECO:0000256" key="1">
    <source>
        <dbReference type="ARBA" id="ARBA00022485"/>
    </source>
</evidence>
<evidence type="ECO:0000256" key="3">
    <source>
        <dbReference type="ARBA" id="ARBA00023002"/>
    </source>
</evidence>
<dbReference type="AlphaFoldDB" id="A0A4R3IX15"/>
<proteinExistence type="predicted"/>
<dbReference type="InterPro" id="IPR036188">
    <property type="entry name" value="FAD/NAD-bd_sf"/>
</dbReference>